<proteinExistence type="predicted"/>
<evidence type="ECO:0000256" key="1">
    <source>
        <dbReference type="SAM" id="Phobius"/>
    </source>
</evidence>
<dbReference type="OrthoDB" id="5184455at2"/>
<feature type="transmembrane region" description="Helical" evidence="1">
    <location>
        <begin position="167"/>
        <end position="184"/>
    </location>
</feature>
<keyword evidence="1" id="KW-1133">Transmembrane helix</keyword>
<dbReference type="Proteomes" id="UP000185612">
    <property type="component" value="Unassembled WGS sequence"/>
</dbReference>
<evidence type="ECO:0000313" key="3">
    <source>
        <dbReference type="Proteomes" id="UP000185612"/>
    </source>
</evidence>
<sequence>MDKTVVVMWTAALVGSALALSPPTWRITRLLVTTFHEAGHAIFSLLTGSPVSGIRVRLDSSGETISQVERSARGKLSRVIALLAGYPTPVALGALALATPTLAHNPAWGWSIVAAASFLVLVLARSLFTFLVAGVLTVVAAVFSPFGPQLLRWLGLSSLDWLHNPQVSWPALVALSALLLVGGTRDTLALWRLVQRTAGGNDAAYLRATTGIPAQLWAGLFVVIAGGCLVTAVLALLGW</sequence>
<dbReference type="AlphaFoldDB" id="A0A1Q5PVB8"/>
<keyword evidence="1" id="KW-0472">Membrane</keyword>
<dbReference type="RefSeq" id="WP_073824727.1">
    <property type="nucleotide sequence ID" value="NZ_MQVS01000007.1"/>
</dbReference>
<organism evidence="2 3">
    <name type="scientific">Buchananella hordeovulneris</name>
    <dbReference type="NCBI Taxonomy" id="52770"/>
    <lineage>
        <taxon>Bacteria</taxon>
        <taxon>Bacillati</taxon>
        <taxon>Actinomycetota</taxon>
        <taxon>Actinomycetes</taxon>
        <taxon>Actinomycetales</taxon>
        <taxon>Actinomycetaceae</taxon>
        <taxon>Buchananella</taxon>
    </lineage>
</organism>
<name>A0A1Q5PVB8_9ACTO</name>
<dbReference type="InParanoid" id="A0A1Q5PVB8"/>
<gene>
    <name evidence="2" type="ORF">BSZ40_07355</name>
</gene>
<evidence type="ECO:0000313" key="2">
    <source>
        <dbReference type="EMBL" id="OKL51375.1"/>
    </source>
</evidence>
<reference evidence="3" key="1">
    <citation type="submission" date="2016-12" db="EMBL/GenBank/DDBJ databases">
        <authorList>
            <person name="Meng X."/>
        </authorList>
    </citation>
    <scope>NUCLEOTIDE SEQUENCE [LARGE SCALE GENOMIC DNA]</scope>
    <source>
        <strain evidence="3">DSM 20732</strain>
    </source>
</reference>
<dbReference type="Pfam" id="PF13398">
    <property type="entry name" value="Peptidase_M50B"/>
    <property type="match status" value="1"/>
</dbReference>
<evidence type="ECO:0008006" key="4">
    <source>
        <dbReference type="Google" id="ProtNLM"/>
    </source>
</evidence>
<feature type="transmembrane region" description="Helical" evidence="1">
    <location>
        <begin position="107"/>
        <end position="123"/>
    </location>
</feature>
<dbReference type="InterPro" id="IPR049500">
    <property type="entry name" value="Peptidase_M50B-like"/>
</dbReference>
<feature type="transmembrane region" description="Helical" evidence="1">
    <location>
        <begin position="216"/>
        <end position="237"/>
    </location>
</feature>
<dbReference type="EMBL" id="MQVS01000007">
    <property type="protein sequence ID" value="OKL51375.1"/>
    <property type="molecule type" value="Genomic_DNA"/>
</dbReference>
<accession>A0A1Q5PVB8</accession>
<keyword evidence="3" id="KW-1185">Reference proteome</keyword>
<feature type="transmembrane region" description="Helical" evidence="1">
    <location>
        <begin position="130"/>
        <end position="147"/>
    </location>
</feature>
<protein>
    <recommendedName>
        <fullName evidence="4">M50 family peptidase</fullName>
    </recommendedName>
</protein>
<keyword evidence="1" id="KW-0812">Transmembrane</keyword>
<feature type="transmembrane region" description="Helical" evidence="1">
    <location>
        <begin position="79"/>
        <end position="101"/>
    </location>
</feature>
<comment type="caution">
    <text evidence="2">The sequence shown here is derived from an EMBL/GenBank/DDBJ whole genome shotgun (WGS) entry which is preliminary data.</text>
</comment>